<evidence type="ECO:0000259" key="6">
    <source>
        <dbReference type="PROSITE" id="PS52015"/>
    </source>
</evidence>
<accession>A0AA51RRM1</accession>
<keyword evidence="4 5" id="KW-0472">Membrane</keyword>
<dbReference type="InterPro" id="IPR037682">
    <property type="entry name" value="TonB_C"/>
</dbReference>
<protein>
    <recommendedName>
        <fullName evidence="5">Protein TonB</fullName>
    </recommendedName>
</protein>
<name>A0AA51RRM1_9GAMM</name>
<keyword evidence="5" id="KW-0735">Signal-anchor</keyword>
<dbReference type="GO" id="GO:0005886">
    <property type="term" value="C:plasma membrane"/>
    <property type="evidence" value="ECO:0007669"/>
    <property type="project" value="UniProtKB-SubCell"/>
</dbReference>
<dbReference type="InterPro" id="IPR008756">
    <property type="entry name" value="Peptidase_M56"/>
</dbReference>
<dbReference type="GO" id="GO:0055085">
    <property type="term" value="P:transmembrane transport"/>
    <property type="evidence" value="ECO:0007669"/>
    <property type="project" value="InterPro"/>
</dbReference>
<dbReference type="Proteomes" id="UP001239782">
    <property type="component" value="Chromosome"/>
</dbReference>
<feature type="transmembrane region" description="Helical" evidence="5">
    <location>
        <begin position="6"/>
        <end position="29"/>
    </location>
</feature>
<keyword evidence="2 5" id="KW-0812">Transmembrane</keyword>
<dbReference type="Pfam" id="PF05569">
    <property type="entry name" value="Peptidase_M56"/>
    <property type="match status" value="1"/>
</dbReference>
<dbReference type="KEGG" id="plei:Q9312_14285"/>
<keyword evidence="5" id="KW-0997">Cell inner membrane</keyword>
<dbReference type="AlphaFoldDB" id="A0AA51RRM1"/>
<dbReference type="SUPFAM" id="SSF74653">
    <property type="entry name" value="TolA/TonB C-terminal domain"/>
    <property type="match status" value="1"/>
</dbReference>
<dbReference type="PRINTS" id="PR01374">
    <property type="entry name" value="TONBPROTEIN"/>
</dbReference>
<dbReference type="InterPro" id="IPR003538">
    <property type="entry name" value="TonB"/>
</dbReference>
<evidence type="ECO:0000256" key="2">
    <source>
        <dbReference type="ARBA" id="ARBA00022692"/>
    </source>
</evidence>
<dbReference type="PROSITE" id="PS52015">
    <property type="entry name" value="TONB_CTD"/>
    <property type="match status" value="1"/>
</dbReference>
<keyword evidence="8" id="KW-1185">Reference proteome</keyword>
<comment type="function">
    <text evidence="5">Interacts with outer membrane receptor proteins that carry out high-affinity binding and energy dependent uptake into the periplasmic space of specific substrates. It could act to transduce energy from the cytoplasmic membrane to specific energy-requiring processes in the outer membrane, resulting in the release into the periplasm of ligands bound by these outer membrane proteins.</text>
</comment>
<feature type="transmembrane region" description="Helical" evidence="5">
    <location>
        <begin position="88"/>
        <end position="112"/>
    </location>
</feature>
<evidence type="ECO:0000256" key="3">
    <source>
        <dbReference type="ARBA" id="ARBA00022989"/>
    </source>
</evidence>
<keyword evidence="5" id="KW-1003">Cell membrane</keyword>
<reference evidence="7 8" key="1">
    <citation type="submission" date="2023-08" db="EMBL/GenBank/DDBJ databases">
        <title>Pleionea litopenaei sp. nov., isolated from stomach of juvenile Litopenaeus vannamei.</title>
        <authorList>
            <person name="Rho A.M."/>
            <person name="Hwang C.Y."/>
        </authorList>
    </citation>
    <scope>NUCLEOTIDE SEQUENCE [LARGE SCALE GENOMIC DNA]</scope>
    <source>
        <strain evidence="7 8">HL-JVS1</strain>
    </source>
</reference>
<comment type="caution">
    <text evidence="5">Lacks conserved residue(s) required for the propagation of feature annotation.</text>
</comment>
<dbReference type="InterPro" id="IPR006260">
    <property type="entry name" value="TonB/TolA_C"/>
</dbReference>
<dbReference type="EMBL" id="CP133548">
    <property type="protein sequence ID" value="WMS86388.1"/>
    <property type="molecule type" value="Genomic_DNA"/>
</dbReference>
<feature type="transmembrane region" description="Helical" evidence="5">
    <location>
        <begin position="183"/>
        <end position="202"/>
    </location>
</feature>
<feature type="domain" description="TonB C-terminal" evidence="6">
    <location>
        <begin position="290"/>
        <end position="375"/>
    </location>
</feature>
<feature type="transmembrane region" description="Helical" evidence="5">
    <location>
        <begin position="36"/>
        <end position="55"/>
    </location>
</feature>
<dbReference type="Pfam" id="PF03544">
    <property type="entry name" value="TonB_C"/>
    <property type="match status" value="1"/>
</dbReference>
<evidence type="ECO:0000313" key="7">
    <source>
        <dbReference type="EMBL" id="WMS86388.1"/>
    </source>
</evidence>
<gene>
    <name evidence="7" type="ORF">Q9312_14285</name>
</gene>
<evidence type="ECO:0000313" key="8">
    <source>
        <dbReference type="Proteomes" id="UP001239782"/>
    </source>
</evidence>
<evidence type="ECO:0000256" key="4">
    <source>
        <dbReference type="ARBA" id="ARBA00023136"/>
    </source>
</evidence>
<comment type="similarity">
    <text evidence="5">Belongs to the TonB family.</text>
</comment>
<dbReference type="InterPro" id="IPR052173">
    <property type="entry name" value="Beta-lactam_resp_regulator"/>
</dbReference>
<dbReference type="PANTHER" id="PTHR34978">
    <property type="entry name" value="POSSIBLE SENSOR-TRANSDUCER PROTEIN BLAR"/>
    <property type="match status" value="1"/>
</dbReference>
<keyword evidence="5" id="KW-0813">Transport</keyword>
<dbReference type="GO" id="GO:0030288">
    <property type="term" value="C:outer membrane-bounded periplasmic space"/>
    <property type="evidence" value="ECO:0007669"/>
    <property type="project" value="InterPro"/>
</dbReference>
<evidence type="ECO:0000256" key="5">
    <source>
        <dbReference type="RuleBase" id="RU362123"/>
    </source>
</evidence>
<dbReference type="CDD" id="cd07341">
    <property type="entry name" value="M56_BlaR1_MecR1_like"/>
    <property type="match status" value="1"/>
</dbReference>
<dbReference type="PANTHER" id="PTHR34978:SF3">
    <property type="entry name" value="SLR0241 PROTEIN"/>
    <property type="match status" value="1"/>
</dbReference>
<evidence type="ECO:0000256" key="1">
    <source>
        <dbReference type="ARBA" id="ARBA00004167"/>
    </source>
</evidence>
<organism evidence="7 8">
    <name type="scientific">Pleionea litopenaei</name>
    <dbReference type="NCBI Taxonomy" id="3070815"/>
    <lineage>
        <taxon>Bacteria</taxon>
        <taxon>Pseudomonadati</taxon>
        <taxon>Pseudomonadota</taxon>
        <taxon>Gammaproteobacteria</taxon>
        <taxon>Oceanospirillales</taxon>
        <taxon>Pleioneaceae</taxon>
        <taxon>Pleionea</taxon>
    </lineage>
</organism>
<dbReference type="NCBIfam" id="TIGR01352">
    <property type="entry name" value="tonB_Cterm"/>
    <property type="match status" value="1"/>
</dbReference>
<proteinExistence type="inferred from homology"/>
<dbReference type="RefSeq" id="WP_309201533.1">
    <property type="nucleotide sequence ID" value="NZ_CP133548.1"/>
</dbReference>
<dbReference type="GO" id="GO:0031992">
    <property type="term" value="F:energy transducer activity"/>
    <property type="evidence" value="ECO:0007669"/>
    <property type="project" value="InterPro"/>
</dbReference>
<dbReference type="GO" id="GO:0015891">
    <property type="term" value="P:siderophore transport"/>
    <property type="evidence" value="ECO:0007669"/>
    <property type="project" value="InterPro"/>
</dbReference>
<comment type="subcellular location">
    <subcellularLocation>
        <location evidence="5">Cell inner membrane</location>
        <topology evidence="5">Single-pass membrane protein</topology>
        <orientation evidence="5">Periplasmic side</orientation>
    </subcellularLocation>
    <subcellularLocation>
        <location evidence="1">Membrane</location>
        <topology evidence="1">Single-pass membrane protein</topology>
    </subcellularLocation>
</comment>
<keyword evidence="3 5" id="KW-1133">Transmembrane helix</keyword>
<dbReference type="Gene3D" id="3.30.2420.10">
    <property type="entry name" value="TonB"/>
    <property type="match status" value="1"/>
</dbReference>
<dbReference type="GO" id="GO:0015031">
    <property type="term" value="P:protein transport"/>
    <property type="evidence" value="ECO:0007669"/>
    <property type="project" value="UniProtKB-UniRule"/>
</dbReference>
<keyword evidence="5" id="KW-0653">Protein transport</keyword>
<sequence length="375" mass="42787">MSELYLLIIQINLLISVSIIGLLLFRYALRLRLSSVSLYCLWSAIPLILFFYSIWPNGATSYTTTPFHSMVLKPSLDFAVISTESFPILSWFIVIPMISLVGFQLVQLFSLYRQPTMVLINVNEKNVQVREQSSNNSPAIFGWLSPTIWLPKHFETIYSVEQQRIIILHELTHWKSRDPWSNCFAFLLLCIGWFNPLIWFAFKTFRRDQELACDERVCAKLPRRAYSNYAQLLLISATGKPDLLTAHCAQPSLTKERIMNIKMMKQSKGLPLLSLLGSVIFALSISAMSQVESETTVSSIVNPLYPRQAAMEGVEGYVKFKFDIDASGAPQNIEIIEAQPTNTFEAEATKAFTQWRFKPEGKKGAQYTLEFKLQP</sequence>